<organism evidence="1 2">
    <name type="scientific">Ixodes persulcatus</name>
    <name type="common">Taiga tick</name>
    <dbReference type="NCBI Taxonomy" id="34615"/>
    <lineage>
        <taxon>Eukaryota</taxon>
        <taxon>Metazoa</taxon>
        <taxon>Ecdysozoa</taxon>
        <taxon>Arthropoda</taxon>
        <taxon>Chelicerata</taxon>
        <taxon>Arachnida</taxon>
        <taxon>Acari</taxon>
        <taxon>Parasitiformes</taxon>
        <taxon>Ixodida</taxon>
        <taxon>Ixodoidea</taxon>
        <taxon>Ixodidae</taxon>
        <taxon>Ixodinae</taxon>
        <taxon>Ixodes</taxon>
    </lineage>
</organism>
<keyword evidence="2" id="KW-1185">Reference proteome</keyword>
<dbReference type="Proteomes" id="UP000805193">
    <property type="component" value="Unassembled WGS sequence"/>
</dbReference>
<proteinExistence type="predicted"/>
<comment type="caution">
    <text evidence="1">The sequence shown here is derived from an EMBL/GenBank/DDBJ whole genome shotgun (WGS) entry which is preliminary data.</text>
</comment>
<protein>
    <submittedName>
        <fullName evidence="1">Uncharacterized protein</fullName>
    </submittedName>
</protein>
<dbReference type="EMBL" id="JABSTQ010010662">
    <property type="protein sequence ID" value="KAG0419099.1"/>
    <property type="molecule type" value="Genomic_DNA"/>
</dbReference>
<name>A0AC60PG14_IXOPE</name>
<reference evidence="1 2" key="1">
    <citation type="journal article" date="2020" name="Cell">
        <title>Large-Scale Comparative Analyses of Tick Genomes Elucidate Their Genetic Diversity and Vector Capacities.</title>
        <authorList>
            <consortium name="Tick Genome and Microbiome Consortium (TIGMIC)"/>
            <person name="Jia N."/>
            <person name="Wang J."/>
            <person name="Shi W."/>
            <person name="Du L."/>
            <person name="Sun Y."/>
            <person name="Zhan W."/>
            <person name="Jiang J.F."/>
            <person name="Wang Q."/>
            <person name="Zhang B."/>
            <person name="Ji P."/>
            <person name="Bell-Sakyi L."/>
            <person name="Cui X.M."/>
            <person name="Yuan T.T."/>
            <person name="Jiang B.G."/>
            <person name="Yang W.F."/>
            <person name="Lam T.T."/>
            <person name="Chang Q.C."/>
            <person name="Ding S.J."/>
            <person name="Wang X.J."/>
            <person name="Zhu J.G."/>
            <person name="Ruan X.D."/>
            <person name="Zhao L."/>
            <person name="Wei J.T."/>
            <person name="Ye R.Z."/>
            <person name="Que T.C."/>
            <person name="Du C.H."/>
            <person name="Zhou Y.H."/>
            <person name="Cheng J.X."/>
            <person name="Dai P.F."/>
            <person name="Guo W.B."/>
            <person name="Han X.H."/>
            <person name="Huang E.J."/>
            <person name="Li L.F."/>
            <person name="Wei W."/>
            <person name="Gao Y.C."/>
            <person name="Liu J.Z."/>
            <person name="Shao H.Z."/>
            <person name="Wang X."/>
            <person name="Wang C.C."/>
            <person name="Yang T.C."/>
            <person name="Huo Q.B."/>
            <person name="Li W."/>
            <person name="Chen H.Y."/>
            <person name="Chen S.E."/>
            <person name="Zhou L.G."/>
            <person name="Ni X.B."/>
            <person name="Tian J.H."/>
            <person name="Sheng Y."/>
            <person name="Liu T."/>
            <person name="Pan Y.S."/>
            <person name="Xia L.Y."/>
            <person name="Li J."/>
            <person name="Zhao F."/>
            <person name="Cao W.C."/>
        </authorList>
    </citation>
    <scope>NUCLEOTIDE SEQUENCE [LARGE SCALE GENOMIC DNA]</scope>
    <source>
        <strain evidence="1">Iper-2018</strain>
    </source>
</reference>
<gene>
    <name evidence="1" type="ORF">HPB47_004360</name>
</gene>
<accession>A0AC60PG14</accession>
<sequence length="281" mass="31425">MATEYSGTCAVPVHLLRFSPARTRQTSPLCTGVLGAAADTGERPDGEVEESIETDSANDDYADPRQSDDEDSANIGSKSHHFQQHHLSPLPPLVISHSLPSWPRNHCHAHAETSPARPLVPWLTTTRGDAAASPGSLFFPSPSSPGVIHRNALPRERRHSMLHQFPARGKQDTLSVLPLSFFHNDRARQRRPPHSVTESDRRREHSSQERKRRDEINSAFEELRMAVPSLCGRPGVHKVKILGHATLLAKELSAQSGNLEREYERELGRQRRLWKALSKLQ</sequence>
<evidence type="ECO:0000313" key="2">
    <source>
        <dbReference type="Proteomes" id="UP000805193"/>
    </source>
</evidence>
<evidence type="ECO:0000313" key="1">
    <source>
        <dbReference type="EMBL" id="KAG0419099.1"/>
    </source>
</evidence>